<gene>
    <name evidence="1" type="ORF">I7X43_10240</name>
</gene>
<proteinExistence type="predicted"/>
<evidence type="ECO:0008006" key="3">
    <source>
        <dbReference type="Google" id="ProtNLM"/>
    </source>
</evidence>
<dbReference type="RefSeq" id="WP_198100839.1">
    <property type="nucleotide sequence ID" value="NZ_JAEDAL010000004.1"/>
</dbReference>
<dbReference type="EMBL" id="JAEDAL010000004">
    <property type="protein sequence ID" value="MBH9553226.1"/>
    <property type="molecule type" value="Genomic_DNA"/>
</dbReference>
<comment type="caution">
    <text evidence="1">The sequence shown here is derived from an EMBL/GenBank/DDBJ whole genome shotgun (WGS) entry which is preliminary data.</text>
</comment>
<accession>A0A931IX81</accession>
<evidence type="ECO:0000313" key="2">
    <source>
        <dbReference type="Proteomes" id="UP000620139"/>
    </source>
</evidence>
<dbReference type="Proteomes" id="UP000620139">
    <property type="component" value="Unassembled WGS sequence"/>
</dbReference>
<evidence type="ECO:0000313" key="1">
    <source>
        <dbReference type="EMBL" id="MBH9553226.1"/>
    </source>
</evidence>
<organism evidence="1 2">
    <name type="scientific">Inhella gelatinilytica</name>
    <dbReference type="NCBI Taxonomy" id="2795030"/>
    <lineage>
        <taxon>Bacteria</taxon>
        <taxon>Pseudomonadati</taxon>
        <taxon>Pseudomonadota</taxon>
        <taxon>Betaproteobacteria</taxon>
        <taxon>Burkholderiales</taxon>
        <taxon>Sphaerotilaceae</taxon>
        <taxon>Inhella</taxon>
    </lineage>
</organism>
<dbReference type="AlphaFoldDB" id="A0A931IX81"/>
<sequence length="196" mass="21758">MTLDLEIAQTAARLIADDGLSWGAAKKRALKDLDLPPRTALPSNECVEEALREHLSLFQADTQPAELRALRDLALQWMDRLAEFDPLVVGAVWRGTANHWSDIHLELFADDAKAPEIGLLNAGERPEAGPSQRDGRGRDLHTLIVWARPPRGFAHPVAVHLAVLDPIDRRGALLPDGQGRTWRGDREGLRRLLESQ</sequence>
<protein>
    <recommendedName>
        <fullName evidence="3">Nucleotidyltransferase-like protein</fullName>
    </recommendedName>
</protein>
<keyword evidence="2" id="KW-1185">Reference proteome</keyword>
<reference evidence="1" key="1">
    <citation type="submission" date="2020-12" db="EMBL/GenBank/DDBJ databases">
        <title>The genome sequence of Inhella sp. 4Y17.</title>
        <authorList>
            <person name="Liu Y."/>
        </authorList>
    </citation>
    <scope>NUCLEOTIDE SEQUENCE</scope>
    <source>
        <strain evidence="1">4Y10</strain>
    </source>
</reference>
<name>A0A931IX81_9BURK</name>